<evidence type="ECO:0000259" key="1">
    <source>
        <dbReference type="Pfam" id="PF21168"/>
    </source>
</evidence>
<dbReference type="InterPro" id="IPR035959">
    <property type="entry name" value="RutC-like_sf"/>
</dbReference>
<dbReference type="InParanoid" id="A0A3N0VHJ4"/>
<evidence type="ECO:0000313" key="2">
    <source>
        <dbReference type="EMBL" id="ROH92151.1"/>
    </source>
</evidence>
<organism evidence="2 3">
    <name type="scientific">Stagnimonas aquatica</name>
    <dbReference type="NCBI Taxonomy" id="2689987"/>
    <lineage>
        <taxon>Bacteria</taxon>
        <taxon>Pseudomonadati</taxon>
        <taxon>Pseudomonadota</taxon>
        <taxon>Gammaproteobacteria</taxon>
        <taxon>Nevskiales</taxon>
        <taxon>Nevskiaceae</taxon>
        <taxon>Stagnimonas</taxon>
    </lineage>
</organism>
<dbReference type="EMBL" id="RJVO01000002">
    <property type="protein sequence ID" value="ROH92151.1"/>
    <property type="molecule type" value="Genomic_DNA"/>
</dbReference>
<dbReference type="Proteomes" id="UP000282106">
    <property type="component" value="Unassembled WGS sequence"/>
</dbReference>
<comment type="caution">
    <text evidence="2">The sequence shown here is derived from an EMBL/GenBank/DDBJ whole genome shotgun (WGS) entry which is preliminary data.</text>
</comment>
<dbReference type="SUPFAM" id="SSF55298">
    <property type="entry name" value="YjgF-like"/>
    <property type="match status" value="1"/>
</dbReference>
<protein>
    <recommendedName>
        <fullName evidence="1">Chorismatase FkbO/Hyg5-like N-terminal domain-containing protein</fullName>
    </recommendedName>
</protein>
<sequence>MPPDALACLHHGEPPPDADPRRLRLPLPRLHGPAAELWSAGRPVLAAGSEQGLHWAHDGQQLFAHLSVAAEDVIAASEDVYWRLERLVVHHGFPYWLRTWNYLAGINAGEGDGERYRQFCLGRGQALAARSDFERHLPAATAIGSAEPGLVVAVLAGRKPGVALENPRQVAAFRYPRQYGPRSPSFTRAMLLRDESGAGAAARLLVSGTASIVGHATRHAGDVLAQLDEAAVNVEALLRHAAVSHFPDVGEPMWTPESFKVYLRHAEHAEAVRAAFERRLAHGLPWTLLQGDICRQDLLVELEAVYRWDGPG</sequence>
<name>A0A3N0VHJ4_9GAMM</name>
<dbReference type="InterPro" id="IPR049368">
    <property type="entry name" value="FkbO_Hyg5-like_N"/>
</dbReference>
<dbReference type="Gene3D" id="3.30.1330.40">
    <property type="entry name" value="RutC-like"/>
    <property type="match status" value="1"/>
</dbReference>
<gene>
    <name evidence="2" type="ORF">ED208_07230</name>
</gene>
<keyword evidence="3" id="KW-1185">Reference proteome</keyword>
<evidence type="ECO:0000313" key="3">
    <source>
        <dbReference type="Proteomes" id="UP000282106"/>
    </source>
</evidence>
<proteinExistence type="predicted"/>
<feature type="domain" description="Chorismatase FkbO/Hyg5-like N-terminal" evidence="1">
    <location>
        <begin position="36"/>
        <end position="156"/>
    </location>
</feature>
<dbReference type="Pfam" id="PF21168">
    <property type="entry name" value="FkbO_Hyg5-like_N"/>
    <property type="match status" value="1"/>
</dbReference>
<reference evidence="2 3" key="1">
    <citation type="submission" date="2018-10" db="EMBL/GenBank/DDBJ databases">
        <authorList>
            <person name="Chen W.-M."/>
        </authorList>
    </citation>
    <scope>NUCLEOTIDE SEQUENCE [LARGE SCALE GENOMIC DNA]</scope>
    <source>
        <strain evidence="2 3">THS-13</strain>
    </source>
</reference>
<accession>A0A3N0VHJ4</accession>
<dbReference type="AlphaFoldDB" id="A0A3N0VHJ4"/>